<dbReference type="PANTHER" id="PTHR43280">
    <property type="entry name" value="ARAC-FAMILY TRANSCRIPTIONAL REGULATOR"/>
    <property type="match status" value="1"/>
</dbReference>
<evidence type="ECO:0000313" key="5">
    <source>
        <dbReference type="EMBL" id="MCZ8371207.1"/>
    </source>
</evidence>
<dbReference type="InterPro" id="IPR018060">
    <property type="entry name" value="HTH_AraC"/>
</dbReference>
<dbReference type="SMART" id="SM00342">
    <property type="entry name" value="HTH_ARAC"/>
    <property type="match status" value="1"/>
</dbReference>
<reference evidence="5" key="1">
    <citation type="submission" date="2022-12" db="EMBL/GenBank/DDBJ databases">
        <title>Phocaeicola acetigenes sp. nov., isolated feces from a healthy human.</title>
        <authorList>
            <person name="Do H."/>
            <person name="Ha Y.B."/>
            <person name="Kim J.-S."/>
            <person name="Suh M.K."/>
            <person name="Kim H.S."/>
            <person name="Lee J.-S."/>
        </authorList>
    </citation>
    <scope>NUCLEOTIDE SEQUENCE</scope>
    <source>
        <strain evidence="5">KGMB11183</strain>
    </source>
</reference>
<evidence type="ECO:0000313" key="6">
    <source>
        <dbReference type="Proteomes" id="UP001141933"/>
    </source>
</evidence>
<keyword evidence="3" id="KW-0804">Transcription</keyword>
<dbReference type="InterPro" id="IPR009057">
    <property type="entry name" value="Homeodomain-like_sf"/>
</dbReference>
<dbReference type="RefSeq" id="WP_269876623.1">
    <property type="nucleotide sequence ID" value="NZ_JAPZVM010000001.1"/>
</dbReference>
<keyword evidence="6" id="KW-1185">Reference proteome</keyword>
<proteinExistence type="predicted"/>
<keyword evidence="1" id="KW-0805">Transcription regulation</keyword>
<gene>
    <name evidence="5" type="ORF">O6P32_00575</name>
</gene>
<dbReference type="PROSITE" id="PS01124">
    <property type="entry name" value="HTH_ARAC_FAMILY_2"/>
    <property type="match status" value="1"/>
</dbReference>
<evidence type="ECO:0000256" key="3">
    <source>
        <dbReference type="ARBA" id="ARBA00023163"/>
    </source>
</evidence>
<evidence type="ECO:0000259" key="4">
    <source>
        <dbReference type="PROSITE" id="PS01124"/>
    </source>
</evidence>
<organism evidence="5 6">
    <name type="scientific">Phocaeicola acetigenes</name>
    <dbReference type="NCBI Taxonomy" id="3016083"/>
    <lineage>
        <taxon>Bacteria</taxon>
        <taxon>Pseudomonadati</taxon>
        <taxon>Bacteroidota</taxon>
        <taxon>Bacteroidia</taxon>
        <taxon>Bacteroidales</taxon>
        <taxon>Bacteroidaceae</taxon>
        <taxon>Phocaeicola</taxon>
    </lineage>
</organism>
<keyword evidence="2" id="KW-0238">DNA-binding</keyword>
<dbReference type="PANTHER" id="PTHR43280:SF32">
    <property type="entry name" value="TRANSCRIPTIONAL REGULATORY PROTEIN"/>
    <property type="match status" value="1"/>
</dbReference>
<comment type="caution">
    <text evidence="5">The sequence shown here is derived from an EMBL/GenBank/DDBJ whole genome shotgun (WGS) entry which is preliminary data.</text>
</comment>
<dbReference type="Gene3D" id="1.10.10.60">
    <property type="entry name" value="Homeodomain-like"/>
    <property type="match status" value="1"/>
</dbReference>
<evidence type="ECO:0000256" key="1">
    <source>
        <dbReference type="ARBA" id="ARBA00023015"/>
    </source>
</evidence>
<dbReference type="EMBL" id="JAPZVM010000001">
    <property type="protein sequence ID" value="MCZ8371207.1"/>
    <property type="molecule type" value="Genomic_DNA"/>
</dbReference>
<name>A0ABT4PDT4_9BACT</name>
<dbReference type="SUPFAM" id="SSF46689">
    <property type="entry name" value="Homeodomain-like"/>
    <property type="match status" value="1"/>
</dbReference>
<dbReference type="Proteomes" id="UP001141933">
    <property type="component" value="Unassembled WGS sequence"/>
</dbReference>
<sequence length="295" mass="34260">MIDLKTVCECNQCMGCKTWHPQVSLVNLENSSWGERIVKFEFYTILLIESASEQSAGLGHTEYDYSNATMIFLSPGEVFRLSESENSPTKGYLLAFHPDLLKCTPLQNQLYQYSFFNYRKEEALHLSARETEKILCCFENIEDELHHSVDTHTATLLSGHIKLLLDYCTRYYERQFITREDIHKKLLERVKKTIDNYIRSGQLKKGLFPSVESIADTLGLSANYFTDLLQFETGYTPEEFFQLQRIQAARRMLLCSEYTTAEVSHWLGYPSVQYFSLLFKKLTGFAPCEYCHSQN</sequence>
<accession>A0ABT4PDT4</accession>
<feature type="domain" description="HTH araC/xylS-type" evidence="4">
    <location>
        <begin position="188"/>
        <end position="293"/>
    </location>
</feature>
<evidence type="ECO:0000256" key="2">
    <source>
        <dbReference type="ARBA" id="ARBA00023125"/>
    </source>
</evidence>
<dbReference type="Pfam" id="PF12833">
    <property type="entry name" value="HTH_18"/>
    <property type="match status" value="1"/>
</dbReference>
<protein>
    <submittedName>
        <fullName evidence="5">AraC family transcriptional regulator</fullName>
    </submittedName>
</protein>